<comment type="caution">
    <text evidence="1">The sequence shown here is derived from an EMBL/GenBank/DDBJ whole genome shotgun (WGS) entry which is preliminary data.</text>
</comment>
<accession>A0A819V1I8</accession>
<feature type="non-terminal residue" evidence="1">
    <location>
        <position position="1"/>
    </location>
</feature>
<dbReference type="AlphaFoldDB" id="A0A819V1I8"/>
<reference evidence="1" key="1">
    <citation type="submission" date="2021-02" db="EMBL/GenBank/DDBJ databases">
        <authorList>
            <person name="Nowell W R."/>
        </authorList>
    </citation>
    <scope>NUCLEOTIDE SEQUENCE</scope>
</reference>
<evidence type="ECO:0000313" key="1">
    <source>
        <dbReference type="EMBL" id="CAF4090878.1"/>
    </source>
</evidence>
<proteinExistence type="predicted"/>
<dbReference type="EMBL" id="CAJOAX010011294">
    <property type="protein sequence ID" value="CAF4090878.1"/>
    <property type="molecule type" value="Genomic_DNA"/>
</dbReference>
<evidence type="ECO:0000313" key="2">
    <source>
        <dbReference type="Proteomes" id="UP000663823"/>
    </source>
</evidence>
<protein>
    <submittedName>
        <fullName evidence="1">Uncharacterized protein</fullName>
    </submittedName>
</protein>
<sequence length="57" mass="6316">NTSSRPTNKREPVNIDTTKLIINTEPACFENESSNGSSTSIKPCSGNAFIKRSRIRF</sequence>
<organism evidence="1 2">
    <name type="scientific">Rotaria sordida</name>
    <dbReference type="NCBI Taxonomy" id="392033"/>
    <lineage>
        <taxon>Eukaryota</taxon>
        <taxon>Metazoa</taxon>
        <taxon>Spiralia</taxon>
        <taxon>Gnathifera</taxon>
        <taxon>Rotifera</taxon>
        <taxon>Eurotatoria</taxon>
        <taxon>Bdelloidea</taxon>
        <taxon>Philodinida</taxon>
        <taxon>Philodinidae</taxon>
        <taxon>Rotaria</taxon>
    </lineage>
</organism>
<name>A0A819V1I8_9BILA</name>
<gene>
    <name evidence="1" type="ORF">OTI717_LOCUS33667</name>
</gene>
<dbReference type="Proteomes" id="UP000663823">
    <property type="component" value="Unassembled WGS sequence"/>
</dbReference>